<comment type="caution">
    <text evidence="1">The sequence shown here is derived from an EMBL/GenBank/DDBJ whole genome shotgun (WGS) entry which is preliminary data.</text>
</comment>
<proteinExistence type="predicted"/>
<dbReference type="EMBL" id="BSXW01000818">
    <property type="protein sequence ID" value="GMF30125.1"/>
    <property type="molecule type" value="Genomic_DNA"/>
</dbReference>
<dbReference type="Proteomes" id="UP001165083">
    <property type="component" value="Unassembled WGS sequence"/>
</dbReference>
<keyword evidence="2" id="KW-1185">Reference proteome</keyword>
<protein>
    <submittedName>
        <fullName evidence="1">Unnamed protein product</fullName>
    </submittedName>
</protein>
<dbReference type="SUPFAM" id="SSF48371">
    <property type="entry name" value="ARM repeat"/>
    <property type="match status" value="1"/>
</dbReference>
<accession>A0A9W6UDF3</accession>
<evidence type="ECO:0000313" key="2">
    <source>
        <dbReference type="Proteomes" id="UP001165083"/>
    </source>
</evidence>
<name>A0A9W6UDF3_9STRA</name>
<dbReference type="InterPro" id="IPR016024">
    <property type="entry name" value="ARM-type_fold"/>
</dbReference>
<evidence type="ECO:0000313" key="1">
    <source>
        <dbReference type="EMBL" id="GMF30125.1"/>
    </source>
</evidence>
<reference evidence="1" key="1">
    <citation type="submission" date="2023-04" db="EMBL/GenBank/DDBJ databases">
        <title>Phytophthora lilii NBRC 32176.</title>
        <authorList>
            <person name="Ichikawa N."/>
            <person name="Sato H."/>
            <person name="Tonouchi N."/>
        </authorList>
    </citation>
    <scope>NUCLEOTIDE SEQUENCE</scope>
    <source>
        <strain evidence="1">NBRC 32176</strain>
    </source>
</reference>
<dbReference type="OrthoDB" id="128649at2759"/>
<gene>
    <name evidence="1" type="ORF">Plil01_001284700</name>
</gene>
<sequence>MIATSAAWFVDALAARKSYASEFYASLRQGYLDLTSPLVDFTPDQVLEARVVGLKIVGKELPELLGDGFLVYLLHHSSTQIVQAAVECCSNSSRNSRMLIPALMKHLSNSVLRSQIVAALKGFVPVALWGPLCQYTEEMLQLPTQGLSNYALASDRIHSKREGLAGALKVLDLGDFPFEDKLEFLLHLVETLLVASKSAENEGEKTVSNTDVLHHLFGKDVVMEELVVDALLSLISSTDEKTMNSFSQLMDPIHHALSIKIREAHEMRHVLELFFEICPRTATNIEETSPLLLQHVEHSLKDTLRLLLKLLSTGFPKEFDVAVILEGLQSDLGQVHSAIQVLMLCDYYLPGCS</sequence>
<organism evidence="1 2">
    <name type="scientific">Phytophthora lilii</name>
    <dbReference type="NCBI Taxonomy" id="2077276"/>
    <lineage>
        <taxon>Eukaryota</taxon>
        <taxon>Sar</taxon>
        <taxon>Stramenopiles</taxon>
        <taxon>Oomycota</taxon>
        <taxon>Peronosporomycetes</taxon>
        <taxon>Peronosporales</taxon>
        <taxon>Peronosporaceae</taxon>
        <taxon>Phytophthora</taxon>
    </lineage>
</organism>
<dbReference type="AlphaFoldDB" id="A0A9W6UDF3"/>